<accession>A0A8J2SPU5</accession>
<dbReference type="EMBL" id="CAKKNE010000004">
    <property type="protein sequence ID" value="CAH0374448.1"/>
    <property type="molecule type" value="Genomic_DNA"/>
</dbReference>
<comment type="caution">
    <text evidence="1">The sequence shown here is derived from an EMBL/GenBank/DDBJ whole genome shotgun (WGS) entry which is preliminary data.</text>
</comment>
<evidence type="ECO:0000313" key="1">
    <source>
        <dbReference type="EMBL" id="CAH0374448.1"/>
    </source>
</evidence>
<reference evidence="1" key="1">
    <citation type="submission" date="2021-11" db="EMBL/GenBank/DDBJ databases">
        <authorList>
            <consortium name="Genoscope - CEA"/>
            <person name="William W."/>
        </authorList>
    </citation>
    <scope>NUCLEOTIDE SEQUENCE</scope>
</reference>
<protein>
    <submittedName>
        <fullName evidence="1">Uncharacterized protein</fullName>
    </submittedName>
</protein>
<proteinExistence type="predicted"/>
<dbReference type="Proteomes" id="UP000789595">
    <property type="component" value="Unassembled WGS sequence"/>
</dbReference>
<evidence type="ECO:0000313" key="2">
    <source>
        <dbReference type="Proteomes" id="UP000789595"/>
    </source>
</evidence>
<sequence length="117" mass="12328">GLELALALRGNHRMRAAGAGFQGTALFSRRTSARGCGEQRAAVGRALAGPGPPALRCASFRPPGSPQRDWVGRVLRTPRASRRLALRTRSYLLNFLPLLSPPALALGSARACVEGLG</sequence>
<gene>
    <name evidence="1" type="ORF">PECAL_4P17270</name>
</gene>
<feature type="non-terminal residue" evidence="1">
    <location>
        <position position="1"/>
    </location>
</feature>
<dbReference type="AlphaFoldDB" id="A0A8J2SPU5"/>
<name>A0A8J2SPU5_9STRA</name>
<organism evidence="1 2">
    <name type="scientific">Pelagomonas calceolata</name>
    <dbReference type="NCBI Taxonomy" id="35677"/>
    <lineage>
        <taxon>Eukaryota</taxon>
        <taxon>Sar</taxon>
        <taxon>Stramenopiles</taxon>
        <taxon>Ochrophyta</taxon>
        <taxon>Pelagophyceae</taxon>
        <taxon>Pelagomonadales</taxon>
        <taxon>Pelagomonadaceae</taxon>
        <taxon>Pelagomonas</taxon>
    </lineage>
</organism>
<keyword evidence="2" id="KW-1185">Reference proteome</keyword>